<keyword evidence="1" id="KW-0175">Coiled coil</keyword>
<dbReference type="RefSeq" id="WP_117300364.1">
    <property type="nucleotide sequence ID" value="NZ_QVQT02000004.1"/>
</dbReference>
<sequence length="145" mass="15528">MELNANEFMSAVSESLERLSVAATLLERTVSWLEQRESAMSGDVQKIVAAVEGSPEMTRREQELAKKLEAAEQQIAELKAQAAHAPARSGERKTLPATTTQLLAKQGITTLESIEAGTLDAALTGLSLEQRIAVKAQLIRAGSLA</sequence>
<accession>A0A372IMT2</accession>
<evidence type="ECO:0000256" key="1">
    <source>
        <dbReference type="SAM" id="Coils"/>
    </source>
</evidence>
<evidence type="ECO:0000313" key="3">
    <source>
        <dbReference type="Proteomes" id="UP000264702"/>
    </source>
</evidence>
<organism evidence="2 3">
    <name type="scientific">Paracidobacterium acidisoli</name>
    <dbReference type="NCBI Taxonomy" id="2303751"/>
    <lineage>
        <taxon>Bacteria</taxon>
        <taxon>Pseudomonadati</taxon>
        <taxon>Acidobacteriota</taxon>
        <taxon>Terriglobia</taxon>
        <taxon>Terriglobales</taxon>
        <taxon>Acidobacteriaceae</taxon>
        <taxon>Paracidobacterium</taxon>
    </lineage>
</organism>
<dbReference type="Proteomes" id="UP000264702">
    <property type="component" value="Unassembled WGS sequence"/>
</dbReference>
<reference evidence="2 3" key="1">
    <citation type="submission" date="2018-08" db="EMBL/GenBank/DDBJ databases">
        <title>Acidipila sp. 4G-K13, an acidobacterium isolated from forest soil.</title>
        <authorList>
            <person name="Gao Z.-H."/>
            <person name="Qiu L.-H."/>
        </authorList>
    </citation>
    <scope>NUCLEOTIDE SEQUENCE [LARGE SCALE GENOMIC DNA]</scope>
    <source>
        <strain evidence="2 3">4G-K13</strain>
    </source>
</reference>
<dbReference type="OrthoDB" id="120543at2"/>
<dbReference type="AlphaFoldDB" id="A0A372IMT2"/>
<proteinExistence type="predicted"/>
<name>A0A372IMT2_9BACT</name>
<gene>
    <name evidence="2" type="ORF">D0Y96_12530</name>
</gene>
<evidence type="ECO:0000313" key="2">
    <source>
        <dbReference type="EMBL" id="RFU16226.1"/>
    </source>
</evidence>
<dbReference type="EMBL" id="QVQT01000004">
    <property type="protein sequence ID" value="RFU16226.1"/>
    <property type="molecule type" value="Genomic_DNA"/>
</dbReference>
<keyword evidence="3" id="KW-1185">Reference proteome</keyword>
<protein>
    <submittedName>
        <fullName evidence="2">Uncharacterized protein</fullName>
    </submittedName>
</protein>
<feature type="coiled-coil region" evidence="1">
    <location>
        <begin position="54"/>
        <end position="88"/>
    </location>
</feature>
<comment type="caution">
    <text evidence="2">The sequence shown here is derived from an EMBL/GenBank/DDBJ whole genome shotgun (WGS) entry which is preliminary data.</text>
</comment>